<dbReference type="InterPro" id="IPR029069">
    <property type="entry name" value="HotDog_dom_sf"/>
</dbReference>
<dbReference type="Proteomes" id="UP000244338">
    <property type="component" value="Unassembled WGS sequence"/>
</dbReference>
<evidence type="ECO:0000256" key="1">
    <source>
        <dbReference type="ARBA" id="ARBA00005953"/>
    </source>
</evidence>
<organism evidence="3 4">
    <name type="scientific">Candidatus Carbonibacillus altaicus</name>
    <dbReference type="NCBI Taxonomy" id="2163959"/>
    <lineage>
        <taxon>Bacteria</taxon>
        <taxon>Bacillati</taxon>
        <taxon>Bacillota</taxon>
        <taxon>Bacilli</taxon>
        <taxon>Bacillales</taxon>
        <taxon>Candidatus Carbonibacillus</taxon>
    </lineage>
</organism>
<comment type="caution">
    <text evidence="3">The sequence shown here is derived from an EMBL/GenBank/DDBJ whole genome shotgun (WGS) entry which is preliminary data.</text>
</comment>
<evidence type="ECO:0000313" key="4">
    <source>
        <dbReference type="Proteomes" id="UP000244338"/>
    </source>
</evidence>
<evidence type="ECO:0000313" key="3">
    <source>
        <dbReference type="EMBL" id="PTQ55491.1"/>
    </source>
</evidence>
<accession>A0A2R6XYI1</accession>
<sequence length="150" mass="17607">MGTGETHLYIPDNTTVTELKVRYGETDQMGVVYHPNYLSYFEMGRTTWIETHWQPYRAFEKRGLLLPLTDATVHYLKSAHYDETLEVQTTLTHLTPLRVTFDYRIVRSYDGLLLTTGKTQHVWVSPSFHPVSLKKIWPEAYAYLERIPRV</sequence>
<dbReference type="EMBL" id="PEBX01000108">
    <property type="protein sequence ID" value="PTQ55491.1"/>
    <property type="molecule type" value="Genomic_DNA"/>
</dbReference>
<dbReference type="AlphaFoldDB" id="A0A2R6XYI1"/>
<dbReference type="PIRSF" id="PIRSF003230">
    <property type="entry name" value="YbgC"/>
    <property type="match status" value="1"/>
</dbReference>
<dbReference type="CDD" id="cd00586">
    <property type="entry name" value="4HBT"/>
    <property type="match status" value="1"/>
</dbReference>
<dbReference type="Gene3D" id="3.10.129.10">
    <property type="entry name" value="Hotdog Thioesterase"/>
    <property type="match status" value="1"/>
</dbReference>
<evidence type="ECO:0000256" key="2">
    <source>
        <dbReference type="ARBA" id="ARBA00022801"/>
    </source>
</evidence>
<gene>
    <name evidence="3" type="ORF">BSOLF_1950</name>
</gene>
<protein>
    <submittedName>
        <fullName evidence="3">4-hydroxybenzoyl-CoA thioesterase family active site</fullName>
    </submittedName>
</protein>
<dbReference type="NCBIfam" id="TIGR00051">
    <property type="entry name" value="YbgC/FadM family acyl-CoA thioesterase"/>
    <property type="match status" value="1"/>
</dbReference>
<dbReference type="GO" id="GO:0047617">
    <property type="term" value="F:fatty acyl-CoA hydrolase activity"/>
    <property type="evidence" value="ECO:0007669"/>
    <property type="project" value="TreeGrafter"/>
</dbReference>
<dbReference type="PANTHER" id="PTHR31793:SF27">
    <property type="entry name" value="NOVEL THIOESTERASE SUPERFAMILY DOMAIN AND SAPOSIN A-TYPE DOMAIN CONTAINING PROTEIN (0610012H03RIK)"/>
    <property type="match status" value="1"/>
</dbReference>
<dbReference type="InterPro" id="IPR050563">
    <property type="entry name" value="4-hydroxybenzoyl-CoA_TE"/>
</dbReference>
<reference evidence="4" key="1">
    <citation type="journal article" date="2018" name="Sci. Rep.">
        <title>Lignite coal burning seam in the remote Altai Mountains harbors a hydrogen-driven thermophilic microbial community.</title>
        <authorList>
            <person name="Kadnikov V.V."/>
            <person name="Mardanov A.V."/>
            <person name="Ivasenko D.A."/>
            <person name="Antsiferov D.V."/>
            <person name="Beletsky A.V."/>
            <person name="Karnachuk O.V."/>
            <person name="Ravin N.V."/>
        </authorList>
    </citation>
    <scope>NUCLEOTIDE SEQUENCE [LARGE SCALE GENOMIC DNA]</scope>
</reference>
<dbReference type="Pfam" id="PF13279">
    <property type="entry name" value="4HBT_2"/>
    <property type="match status" value="1"/>
</dbReference>
<dbReference type="SUPFAM" id="SSF54637">
    <property type="entry name" value="Thioesterase/thiol ester dehydrase-isomerase"/>
    <property type="match status" value="1"/>
</dbReference>
<comment type="similarity">
    <text evidence="1">Belongs to the 4-hydroxybenzoyl-CoA thioesterase family.</text>
</comment>
<dbReference type="InterPro" id="IPR006684">
    <property type="entry name" value="YbgC/YbaW"/>
</dbReference>
<name>A0A2R6XYI1_9BACL</name>
<keyword evidence="2" id="KW-0378">Hydrolase</keyword>
<dbReference type="PANTHER" id="PTHR31793">
    <property type="entry name" value="4-HYDROXYBENZOYL-COA THIOESTERASE FAMILY MEMBER"/>
    <property type="match status" value="1"/>
</dbReference>
<proteinExistence type="inferred from homology"/>